<dbReference type="STRING" id="1134406.ADN00_06885"/>
<reference evidence="4 5" key="1">
    <citation type="submission" date="2015-07" db="EMBL/GenBank/DDBJ databases">
        <title>Genome sequence of Ornatilinea apprima DSM 23815.</title>
        <authorList>
            <person name="Hemp J."/>
            <person name="Ward L.M."/>
            <person name="Pace L.A."/>
            <person name="Fischer W.W."/>
        </authorList>
    </citation>
    <scope>NUCLEOTIDE SEQUENCE [LARGE SCALE GENOMIC DNA]</scope>
    <source>
        <strain evidence="4 5">P3M-1</strain>
    </source>
</reference>
<dbReference type="EC" id="3.1.4.-" evidence="2"/>
<feature type="domain" description="Calcineurin-like phosphoesterase" evidence="3">
    <location>
        <begin position="15"/>
        <end position="180"/>
    </location>
</feature>
<comment type="similarity">
    <text evidence="1 2">Belongs to the metallophosphoesterase superfamily. YfcE family.</text>
</comment>
<dbReference type="OrthoDB" id="9800565at2"/>
<dbReference type="Proteomes" id="UP000050417">
    <property type="component" value="Unassembled WGS sequence"/>
</dbReference>
<dbReference type="GO" id="GO:0046872">
    <property type="term" value="F:metal ion binding"/>
    <property type="evidence" value="ECO:0007669"/>
    <property type="project" value="UniProtKB-KW"/>
</dbReference>
<dbReference type="NCBIfam" id="TIGR00040">
    <property type="entry name" value="yfcE"/>
    <property type="match status" value="1"/>
</dbReference>
<protein>
    <recommendedName>
        <fullName evidence="2">Phosphoesterase</fullName>
        <ecNumber evidence="2">3.1.4.-</ecNumber>
    </recommendedName>
</protein>
<dbReference type="InterPro" id="IPR024654">
    <property type="entry name" value="Calcineurin-like_PHP_lpxH"/>
</dbReference>
<dbReference type="AlphaFoldDB" id="A0A0P6XSV8"/>
<evidence type="ECO:0000256" key="1">
    <source>
        <dbReference type="ARBA" id="ARBA00008950"/>
    </source>
</evidence>
<dbReference type="SUPFAM" id="SSF56300">
    <property type="entry name" value="Metallo-dependent phosphatases"/>
    <property type="match status" value="1"/>
</dbReference>
<keyword evidence="2" id="KW-0479">Metal-binding</keyword>
<dbReference type="InterPro" id="IPR029052">
    <property type="entry name" value="Metallo-depent_PP-like"/>
</dbReference>
<name>A0A0P6XSV8_9CHLR</name>
<dbReference type="InterPro" id="IPR000979">
    <property type="entry name" value="Phosphodiesterase_MJ0936/Vps29"/>
</dbReference>
<dbReference type="PANTHER" id="PTHR11124">
    <property type="entry name" value="VACUOLAR SORTING PROTEIN VPS29"/>
    <property type="match status" value="1"/>
</dbReference>
<evidence type="ECO:0000313" key="4">
    <source>
        <dbReference type="EMBL" id="KPL78208.1"/>
    </source>
</evidence>
<comment type="cofactor">
    <cofactor evidence="2">
        <name>a divalent metal cation</name>
        <dbReference type="ChEBI" id="CHEBI:60240"/>
    </cofactor>
</comment>
<keyword evidence="5" id="KW-1185">Reference proteome</keyword>
<dbReference type="Gene3D" id="3.60.21.10">
    <property type="match status" value="1"/>
</dbReference>
<dbReference type="RefSeq" id="WP_075062247.1">
    <property type="nucleotide sequence ID" value="NZ_LGCL01000019.1"/>
</dbReference>
<evidence type="ECO:0000313" key="5">
    <source>
        <dbReference type="Proteomes" id="UP000050417"/>
    </source>
</evidence>
<dbReference type="GO" id="GO:0016787">
    <property type="term" value="F:hydrolase activity"/>
    <property type="evidence" value="ECO:0007669"/>
    <property type="project" value="UniProtKB-UniRule"/>
</dbReference>
<accession>A0A0P6XSV8</accession>
<dbReference type="Pfam" id="PF12850">
    <property type="entry name" value="Metallophos_2"/>
    <property type="match status" value="1"/>
</dbReference>
<proteinExistence type="inferred from homology"/>
<comment type="caution">
    <text evidence="4">The sequence shown here is derived from an EMBL/GenBank/DDBJ whole genome shotgun (WGS) entry which is preliminary data.</text>
</comment>
<organism evidence="4 5">
    <name type="scientific">Ornatilinea apprima</name>
    <dbReference type="NCBI Taxonomy" id="1134406"/>
    <lineage>
        <taxon>Bacteria</taxon>
        <taxon>Bacillati</taxon>
        <taxon>Chloroflexota</taxon>
        <taxon>Anaerolineae</taxon>
        <taxon>Anaerolineales</taxon>
        <taxon>Anaerolineaceae</taxon>
        <taxon>Ornatilinea</taxon>
    </lineage>
</organism>
<sequence length="207" mass="23638">MSDVEILNLPDGGVLRIGVVADTHVPDRVVGLHPALLSTLQQEKVDYIFHAGDICDEQIETQLSKVAPVRAVLGNRDWLYGRKLPHVYRFEVNGTRGVLMHGQGTFLDYWWDKVWYTLEGYRFARYRKTLEKMAPDCDLFIFGHTHRAENMVEDGRWFFNPGCASSPKYRRGPSIGVLQFELGKAPQGKIITLDGAFLEGRNWKTNK</sequence>
<evidence type="ECO:0000259" key="3">
    <source>
        <dbReference type="Pfam" id="PF12850"/>
    </source>
</evidence>
<evidence type="ECO:0000256" key="2">
    <source>
        <dbReference type="RuleBase" id="RU362039"/>
    </source>
</evidence>
<gene>
    <name evidence="4" type="ORF">ADN00_06885</name>
</gene>
<dbReference type="EMBL" id="LGCL01000019">
    <property type="protein sequence ID" value="KPL78208.1"/>
    <property type="molecule type" value="Genomic_DNA"/>
</dbReference>